<feature type="compositionally biased region" description="Acidic residues" evidence="5">
    <location>
        <begin position="145"/>
        <end position="183"/>
    </location>
</feature>
<feature type="region of interest" description="Disordered" evidence="5">
    <location>
        <begin position="494"/>
        <end position="599"/>
    </location>
</feature>
<evidence type="ECO:0000256" key="3">
    <source>
        <dbReference type="ARBA" id="ARBA00022833"/>
    </source>
</evidence>
<evidence type="ECO:0000313" key="8">
    <source>
        <dbReference type="Proteomes" id="UP000823749"/>
    </source>
</evidence>
<feature type="region of interest" description="Disordered" evidence="5">
    <location>
        <begin position="145"/>
        <end position="245"/>
    </location>
</feature>
<dbReference type="PANTHER" id="PTHR31973:SF199">
    <property type="entry name" value="SWIM-TYPE DOMAIN-CONTAINING PROTEIN"/>
    <property type="match status" value="1"/>
</dbReference>
<keyword evidence="3" id="KW-0862">Zinc</keyword>
<comment type="caution">
    <text evidence="7">The sequence shown here is derived from an EMBL/GenBank/DDBJ whole genome shotgun (WGS) entry which is preliminary data.</text>
</comment>
<accession>A0AAV6L1B5</accession>
<feature type="region of interest" description="Disordered" evidence="5">
    <location>
        <begin position="611"/>
        <end position="639"/>
    </location>
</feature>
<proteinExistence type="predicted"/>
<protein>
    <recommendedName>
        <fullName evidence="6">SWIM-type domain-containing protein</fullName>
    </recommendedName>
</protein>
<feature type="domain" description="SWIM-type" evidence="6">
    <location>
        <begin position="347"/>
        <end position="379"/>
    </location>
</feature>
<name>A0AAV6L1B5_9ERIC</name>
<feature type="compositionally biased region" description="Acidic residues" evidence="5">
    <location>
        <begin position="218"/>
        <end position="232"/>
    </location>
</feature>
<reference evidence="7" key="1">
    <citation type="submission" date="2020-08" db="EMBL/GenBank/DDBJ databases">
        <title>Plant Genome Project.</title>
        <authorList>
            <person name="Zhang R.-G."/>
        </authorList>
    </citation>
    <scope>NUCLEOTIDE SEQUENCE</scope>
    <source>
        <strain evidence="7">WSP0</strain>
        <tissue evidence="7">Leaf</tissue>
    </source>
</reference>
<dbReference type="Proteomes" id="UP000823749">
    <property type="component" value="Chromosome 3"/>
</dbReference>
<feature type="compositionally biased region" description="Low complexity" evidence="5">
    <location>
        <begin position="563"/>
        <end position="572"/>
    </location>
</feature>
<dbReference type="AlphaFoldDB" id="A0AAV6L1B5"/>
<keyword evidence="1" id="KW-0479">Metal-binding</keyword>
<dbReference type="SMART" id="SM00575">
    <property type="entry name" value="ZnF_PMZ"/>
    <property type="match status" value="1"/>
</dbReference>
<gene>
    <name evidence="7" type="ORF">RHGRI_007871</name>
</gene>
<feature type="compositionally biased region" description="Basic residues" evidence="5">
    <location>
        <begin position="428"/>
        <end position="437"/>
    </location>
</feature>
<dbReference type="InterPro" id="IPR004332">
    <property type="entry name" value="Transposase_MuDR"/>
</dbReference>
<dbReference type="PANTHER" id="PTHR31973">
    <property type="entry name" value="POLYPROTEIN, PUTATIVE-RELATED"/>
    <property type="match status" value="1"/>
</dbReference>
<feature type="compositionally biased region" description="Basic and acidic residues" evidence="5">
    <location>
        <begin position="438"/>
        <end position="453"/>
    </location>
</feature>
<dbReference type="Pfam" id="PF04434">
    <property type="entry name" value="SWIM"/>
    <property type="match status" value="1"/>
</dbReference>
<dbReference type="EMBL" id="JACTNZ010000003">
    <property type="protein sequence ID" value="KAG5557757.1"/>
    <property type="molecule type" value="Genomic_DNA"/>
</dbReference>
<feature type="compositionally biased region" description="Gly residues" evidence="5">
    <location>
        <begin position="573"/>
        <end position="599"/>
    </location>
</feature>
<evidence type="ECO:0000256" key="4">
    <source>
        <dbReference type="PROSITE-ProRule" id="PRU00325"/>
    </source>
</evidence>
<keyword evidence="8" id="KW-1185">Reference proteome</keyword>
<feature type="compositionally biased region" description="Polar residues" evidence="5">
    <location>
        <begin position="202"/>
        <end position="217"/>
    </location>
</feature>
<keyword evidence="2 4" id="KW-0863">Zinc-finger</keyword>
<dbReference type="InterPro" id="IPR007527">
    <property type="entry name" value="Znf_SWIM"/>
</dbReference>
<evidence type="ECO:0000259" key="6">
    <source>
        <dbReference type="PROSITE" id="PS50966"/>
    </source>
</evidence>
<sequence>MADTEISLQMYHGGHFEWEPHVSYKCGQVSFVPIDPDMLSYFELRDIYNELVGVQDKSNVDLYYRLPGFTLAEGLTKINDDKDVTKMKETYEGLTVMVIYGQKITEPLSALEITEPDINLSDIEIIFENGEGENGEVVQIGNGDEELENGDEEVQNDSDSEDSDYEMECEPTSDSDSDSESDDASWLYEGLEGPDDDIFDINSHNRVNEQPRSNVQQVDEEANWYSEPENDDELKSLKGSDDEESNEQVEFNEKVHMKNPELICGMKFPTVQTFRKYLKEWNVVHGYDIEFDKNESNRITAKCRLGCTWRIRASKVGKEATFAIKTIKGTHECGRQYSNKQADSRCYIVHLGNKSCSCRKWDMTGIPCCHGVAAIQKDRSKIEDYVHPYYTRDGYLAAYSYMIHPVPDIYEYVQTGLQPLNPPLAKKLGGRPKKARNKQADEPSAKKKGDEQIASRKNLNVTCGKCLQVGHNKRTCKNRLHPKSKMMKRSGHACVGASSSQPTPRQAAPVASSGQRLLTQPPKLPTYGGKGKGVATSASGSGQGRGVGVPTSGRGQGRGVGMAAGMATSASGRGQGRGAGVAGSGRGQGRGVGVAGSGRGQGRCVGMAAGMATSTSGRGQGRGVGVATGGRGRGRGATASLSQVLENIRARKRGQVE</sequence>
<feature type="compositionally biased region" description="Gly residues" evidence="5">
    <location>
        <begin position="618"/>
        <end position="631"/>
    </location>
</feature>
<evidence type="ECO:0000256" key="1">
    <source>
        <dbReference type="ARBA" id="ARBA00022723"/>
    </source>
</evidence>
<evidence type="ECO:0000256" key="2">
    <source>
        <dbReference type="ARBA" id="ARBA00022771"/>
    </source>
</evidence>
<dbReference type="GO" id="GO:0008270">
    <property type="term" value="F:zinc ion binding"/>
    <property type="evidence" value="ECO:0007669"/>
    <property type="project" value="UniProtKB-KW"/>
</dbReference>
<feature type="region of interest" description="Disordered" evidence="5">
    <location>
        <begin position="423"/>
        <end position="453"/>
    </location>
</feature>
<dbReference type="Pfam" id="PF03108">
    <property type="entry name" value="DBD_Tnp_Mut"/>
    <property type="match status" value="1"/>
</dbReference>
<evidence type="ECO:0000313" key="7">
    <source>
        <dbReference type="EMBL" id="KAG5557757.1"/>
    </source>
</evidence>
<dbReference type="InterPro" id="IPR006564">
    <property type="entry name" value="Znf_PMZ"/>
</dbReference>
<dbReference type="Pfam" id="PF26130">
    <property type="entry name" value="PB1-like"/>
    <property type="match status" value="1"/>
</dbReference>
<dbReference type="InterPro" id="IPR058594">
    <property type="entry name" value="PB1-like_dom_pln"/>
</dbReference>
<evidence type="ECO:0000256" key="5">
    <source>
        <dbReference type="SAM" id="MobiDB-lite"/>
    </source>
</evidence>
<dbReference type="PROSITE" id="PS50966">
    <property type="entry name" value="ZF_SWIM"/>
    <property type="match status" value="1"/>
</dbReference>
<organism evidence="7 8">
    <name type="scientific">Rhododendron griersonianum</name>
    <dbReference type="NCBI Taxonomy" id="479676"/>
    <lineage>
        <taxon>Eukaryota</taxon>
        <taxon>Viridiplantae</taxon>
        <taxon>Streptophyta</taxon>
        <taxon>Embryophyta</taxon>
        <taxon>Tracheophyta</taxon>
        <taxon>Spermatophyta</taxon>
        <taxon>Magnoliopsida</taxon>
        <taxon>eudicotyledons</taxon>
        <taxon>Gunneridae</taxon>
        <taxon>Pentapetalae</taxon>
        <taxon>asterids</taxon>
        <taxon>Ericales</taxon>
        <taxon>Ericaceae</taxon>
        <taxon>Ericoideae</taxon>
        <taxon>Rhodoreae</taxon>
        <taxon>Rhododendron</taxon>
    </lineage>
</organism>